<proteinExistence type="predicted"/>
<evidence type="ECO:0000313" key="1">
    <source>
        <dbReference type="EMBL" id="BDU16789.1"/>
    </source>
</evidence>
<accession>A0ABM8DE16</accession>
<sequence>MPGMNISHDAVPHVAALIRAAFRLLEEIDNGRMLDIWERASESARRMVPPQEVATAIVPFRESQGALVSRDWVGARRDPAEPQYLRLTFQSRFAGWVGEEMVTLEQEADGIWRLAGYGVLPADALDA</sequence>
<keyword evidence="2" id="KW-1185">Reference proteome</keyword>
<dbReference type="InterPro" id="IPR025091">
    <property type="entry name" value="DUF4019"/>
</dbReference>
<dbReference type="Pfam" id="PF13211">
    <property type="entry name" value="DUF4019"/>
    <property type="match status" value="1"/>
</dbReference>
<evidence type="ECO:0000313" key="2">
    <source>
        <dbReference type="Proteomes" id="UP001317822"/>
    </source>
</evidence>
<dbReference type="EMBL" id="AP027041">
    <property type="protein sequence ID" value="BDU16789.1"/>
    <property type="molecule type" value="Genomic_DNA"/>
</dbReference>
<dbReference type="RefSeq" id="WP_281778775.1">
    <property type="nucleotide sequence ID" value="NZ_AP027041.1"/>
</dbReference>
<dbReference type="Proteomes" id="UP001317822">
    <property type="component" value="Chromosome"/>
</dbReference>
<organism evidence="1 2">
    <name type="scientific">Lysobacter auxotrophicus</name>
    <dbReference type="NCBI Taxonomy" id="2992573"/>
    <lineage>
        <taxon>Bacteria</taxon>
        <taxon>Pseudomonadati</taxon>
        <taxon>Pseudomonadota</taxon>
        <taxon>Gammaproteobacteria</taxon>
        <taxon>Lysobacterales</taxon>
        <taxon>Lysobacteraceae</taxon>
        <taxon>Lysobacter</taxon>
    </lineage>
</organism>
<protein>
    <submittedName>
        <fullName evidence="1">DUF4019 domain-containing protein</fullName>
    </submittedName>
</protein>
<name>A0ABM8DE16_9GAMM</name>
<gene>
    <name evidence="1" type="ORF">LA521A_19900</name>
</gene>
<reference evidence="1 2" key="1">
    <citation type="journal article" date="2023" name="Int. J. Syst. Evol. Microbiol.">
        <title>Physiological and genomic analyses of cobalamin (vitamin B12)-auxotrophy of Lysobacter auxotrophicus sp. nov., a methionine-auxotrophic chitinolytic bacterium isolated from chitin-treated soil.</title>
        <authorList>
            <person name="Saito A."/>
            <person name="Dohra H."/>
            <person name="Hamada M."/>
            <person name="Moriuchi R."/>
            <person name="Kotsuchibashi Y."/>
            <person name="Mori K."/>
        </authorList>
    </citation>
    <scope>NUCLEOTIDE SEQUENCE [LARGE SCALE GENOMIC DNA]</scope>
    <source>
        <strain evidence="1 2">5-21a</strain>
    </source>
</reference>